<dbReference type="EMBL" id="JH000107">
    <property type="protein sequence ID" value="EGV91859.1"/>
    <property type="molecule type" value="Genomic_DNA"/>
</dbReference>
<protein>
    <submittedName>
        <fullName evidence="1">DNA repair protein RAD51-like 2</fullName>
    </submittedName>
</protein>
<organism evidence="1 2">
    <name type="scientific">Cricetulus griseus</name>
    <name type="common">Chinese hamster</name>
    <name type="synonym">Cricetulus barabensis griseus</name>
    <dbReference type="NCBI Taxonomy" id="10029"/>
    <lineage>
        <taxon>Eukaryota</taxon>
        <taxon>Metazoa</taxon>
        <taxon>Chordata</taxon>
        <taxon>Craniata</taxon>
        <taxon>Vertebrata</taxon>
        <taxon>Euteleostomi</taxon>
        <taxon>Mammalia</taxon>
        <taxon>Eutheria</taxon>
        <taxon>Euarchontoglires</taxon>
        <taxon>Glires</taxon>
        <taxon>Rodentia</taxon>
        <taxon>Myomorpha</taxon>
        <taxon>Muroidea</taxon>
        <taxon>Cricetidae</taxon>
        <taxon>Cricetinae</taxon>
        <taxon>Cricetulus</taxon>
    </lineage>
</organism>
<proteinExistence type="predicted"/>
<accession>G3H1L2</accession>
<dbReference type="Proteomes" id="UP000001075">
    <property type="component" value="Unassembled WGS sequence"/>
</dbReference>
<evidence type="ECO:0000313" key="1">
    <source>
        <dbReference type="EMBL" id="EGV91859.1"/>
    </source>
</evidence>
<dbReference type="AlphaFoldDB" id="G3H1L2"/>
<name>G3H1L2_CRIGR</name>
<sequence>MCAWFEQMADTVLPQYISELSSGGNGFEMVILTNQITTHLSGALPSQADLVSPADDLSLSEGKGSVLERLKLDTDIQPPAESWETWLLDAGQCSLLEPGDLGLDILPGT</sequence>
<dbReference type="InParanoid" id="G3H1L2"/>
<reference evidence="2" key="1">
    <citation type="journal article" date="2011" name="Nat. Biotechnol.">
        <title>The genomic sequence of the Chinese hamster ovary (CHO)-K1 cell line.</title>
        <authorList>
            <person name="Xu X."/>
            <person name="Nagarajan H."/>
            <person name="Lewis N.E."/>
            <person name="Pan S."/>
            <person name="Cai Z."/>
            <person name="Liu X."/>
            <person name="Chen W."/>
            <person name="Xie M."/>
            <person name="Wang W."/>
            <person name="Hammond S."/>
            <person name="Andersen M.R."/>
            <person name="Neff N."/>
            <person name="Passarelli B."/>
            <person name="Koh W."/>
            <person name="Fan H.C."/>
            <person name="Wang J."/>
            <person name="Gui Y."/>
            <person name="Lee K.H."/>
            <person name="Betenbaugh M.J."/>
            <person name="Quake S.R."/>
            <person name="Famili I."/>
            <person name="Palsson B.O."/>
            <person name="Wang J."/>
        </authorList>
    </citation>
    <scope>NUCLEOTIDE SEQUENCE [LARGE SCALE GENOMIC DNA]</scope>
    <source>
        <strain evidence="2">CHO K1 cell line</strain>
    </source>
</reference>
<evidence type="ECO:0000313" key="2">
    <source>
        <dbReference type="Proteomes" id="UP000001075"/>
    </source>
</evidence>
<dbReference type="STRING" id="10029.G3H1L2"/>
<gene>
    <name evidence="1" type="ORF">I79_004060</name>
</gene>